<accession>A0A1W2TBU2</accession>
<sequence>MAPPTALPIKATRTLPQALTGILSARQETTTVVASDGDGGGGGGGTVLSGGAIAGIVVGSIAGFLLLLWVVRSCVNIGRPGGWGDTFEPDHEKPPSSPRWSPYRGADTRHHHHHHHARSPRRHHHHRHHQVDVVQPVAAATVVARGSRSRSPRAPPAAYYGRPSYDGDGRGRRSSDARGYRY</sequence>
<feature type="compositionally biased region" description="Basic and acidic residues" evidence="1">
    <location>
        <begin position="165"/>
        <end position="182"/>
    </location>
</feature>
<name>A0A1W2TBU2_ROSNE</name>
<dbReference type="OMA" id="WYHYKEE"/>
<feature type="region of interest" description="Disordered" evidence="1">
    <location>
        <begin position="142"/>
        <end position="182"/>
    </location>
</feature>
<evidence type="ECO:0000313" key="4">
    <source>
        <dbReference type="Proteomes" id="UP000054516"/>
    </source>
</evidence>
<gene>
    <name evidence="3" type="ORF">SAMD00023353_1000910</name>
</gene>
<dbReference type="EMBL" id="DF977455">
    <property type="protein sequence ID" value="GAP85419.1"/>
    <property type="molecule type" value="Genomic_DNA"/>
</dbReference>
<keyword evidence="2" id="KW-0472">Membrane</keyword>
<proteinExistence type="predicted"/>
<protein>
    <submittedName>
        <fullName evidence="3">Uncharacterized protein</fullName>
    </submittedName>
</protein>
<organism evidence="3">
    <name type="scientific">Rosellinia necatrix</name>
    <name type="common">White root-rot fungus</name>
    <dbReference type="NCBI Taxonomy" id="77044"/>
    <lineage>
        <taxon>Eukaryota</taxon>
        <taxon>Fungi</taxon>
        <taxon>Dikarya</taxon>
        <taxon>Ascomycota</taxon>
        <taxon>Pezizomycotina</taxon>
        <taxon>Sordariomycetes</taxon>
        <taxon>Xylariomycetidae</taxon>
        <taxon>Xylariales</taxon>
        <taxon>Xylariaceae</taxon>
        <taxon>Rosellinia</taxon>
    </lineage>
</organism>
<evidence type="ECO:0000256" key="2">
    <source>
        <dbReference type="SAM" id="Phobius"/>
    </source>
</evidence>
<feature type="compositionally biased region" description="Basic residues" evidence="1">
    <location>
        <begin position="109"/>
        <end position="129"/>
    </location>
</feature>
<dbReference type="Proteomes" id="UP000054516">
    <property type="component" value="Unassembled WGS sequence"/>
</dbReference>
<reference evidence="3" key="1">
    <citation type="submission" date="2016-03" db="EMBL/GenBank/DDBJ databases">
        <title>Draft genome sequence of Rosellinia necatrix.</title>
        <authorList>
            <person name="Kanematsu S."/>
        </authorList>
    </citation>
    <scope>NUCLEOTIDE SEQUENCE [LARGE SCALE GENOMIC DNA]</scope>
    <source>
        <strain evidence="3">W97</strain>
    </source>
</reference>
<keyword evidence="2" id="KW-0812">Transmembrane</keyword>
<dbReference type="AlphaFoldDB" id="A0A1W2TBU2"/>
<keyword evidence="4" id="KW-1185">Reference proteome</keyword>
<evidence type="ECO:0000313" key="3">
    <source>
        <dbReference type="EMBL" id="GAP85419.1"/>
    </source>
</evidence>
<feature type="region of interest" description="Disordered" evidence="1">
    <location>
        <begin position="81"/>
        <end position="129"/>
    </location>
</feature>
<feature type="transmembrane region" description="Helical" evidence="2">
    <location>
        <begin position="47"/>
        <end position="71"/>
    </location>
</feature>
<dbReference type="OrthoDB" id="5423884at2759"/>
<evidence type="ECO:0000256" key="1">
    <source>
        <dbReference type="SAM" id="MobiDB-lite"/>
    </source>
</evidence>
<keyword evidence="2" id="KW-1133">Transmembrane helix</keyword>